<name>A0ABM0GY83_SACKO</name>
<evidence type="ECO:0000256" key="7">
    <source>
        <dbReference type="RuleBase" id="RU000461"/>
    </source>
</evidence>
<keyword evidence="4 7" id="KW-0560">Oxidoreductase</keyword>
<reference evidence="9" key="1">
    <citation type="submission" date="2025-08" db="UniProtKB">
        <authorList>
            <consortium name="RefSeq"/>
        </authorList>
    </citation>
    <scope>IDENTIFICATION</scope>
    <source>
        <tissue evidence="9">Testes</tissue>
    </source>
</reference>
<comment type="similarity">
    <text evidence="1 7">Belongs to the cytochrome P450 family.</text>
</comment>
<organism evidence="8 9">
    <name type="scientific">Saccoglossus kowalevskii</name>
    <name type="common">Acorn worm</name>
    <dbReference type="NCBI Taxonomy" id="10224"/>
    <lineage>
        <taxon>Eukaryota</taxon>
        <taxon>Metazoa</taxon>
        <taxon>Hemichordata</taxon>
        <taxon>Enteropneusta</taxon>
        <taxon>Harrimaniidae</taxon>
        <taxon>Saccoglossus</taxon>
    </lineage>
</organism>
<dbReference type="PRINTS" id="PR00385">
    <property type="entry name" value="P450"/>
</dbReference>
<evidence type="ECO:0000256" key="4">
    <source>
        <dbReference type="ARBA" id="ARBA00023002"/>
    </source>
</evidence>
<protein>
    <submittedName>
        <fullName evidence="9">Cytochrome P450 1B1-like</fullName>
    </submittedName>
</protein>
<evidence type="ECO:0000256" key="5">
    <source>
        <dbReference type="ARBA" id="ARBA00023004"/>
    </source>
</evidence>
<dbReference type="RefSeq" id="XP_002740007.2">
    <property type="nucleotide sequence ID" value="XM_002739961.2"/>
</dbReference>
<keyword evidence="6 7" id="KW-0503">Monooxygenase</keyword>
<dbReference type="PANTHER" id="PTHR24289:SF15">
    <property type="entry name" value="CYTOCHROME P450 FAMILY 1 SUBFAMILY B MEMBER 1"/>
    <property type="match status" value="1"/>
</dbReference>
<sequence>MPGPRGWPIIGSLLSLGESPHIALMQIASDYGNVFQIRLGVQNIVVLNGVRALRDALFKQPIAFSGRPRFPSFMKSSQGGKGLAFSSYSEQWRKLRKVVDASLRDFVTDRLFSTEQKITTEASELIRILTNNMKGHVMDAHDDIHVAIGNIIVFALFGKNYSHDDPEFKDLVCLNKQFAQAVTGNGNIADFFPWLQFVPSSIQDQLDTYLEQESSYMKDRLREHYNVYKSSAPRDILDRILSMYEVDEGRASLLKNTDSEKEVIATLSNLFGAGYDTTSKTLYISLVYMIIYPDIQRKVHEEIDRVVGRDRLPKSSDRPSMPFTDAVIQEVLRDSSIAAMGIPHCTVQSTTLYNYHIPKYTPIFVNLWSANHDPESWDEPELFRPERFLSMDCRSLNKSATRKLMAFGVGKRRCPGEQLAQLELFLLFSALMHQCSFEPCQGEIPELKYTVGLSLTLQPYKVYTTIRKSVGQ</sequence>
<evidence type="ECO:0000256" key="6">
    <source>
        <dbReference type="ARBA" id="ARBA00023033"/>
    </source>
</evidence>
<keyword evidence="8" id="KW-1185">Reference proteome</keyword>
<keyword evidence="5 7" id="KW-0408">Iron</keyword>
<dbReference type="InterPro" id="IPR036396">
    <property type="entry name" value="Cyt_P450_sf"/>
</dbReference>
<dbReference type="PRINTS" id="PR00463">
    <property type="entry name" value="EP450I"/>
</dbReference>
<dbReference type="SUPFAM" id="SSF48264">
    <property type="entry name" value="Cytochrome P450"/>
    <property type="match status" value="1"/>
</dbReference>
<dbReference type="Proteomes" id="UP000694865">
    <property type="component" value="Unplaced"/>
</dbReference>
<accession>A0ABM0GY83</accession>
<evidence type="ECO:0000256" key="2">
    <source>
        <dbReference type="ARBA" id="ARBA00022617"/>
    </source>
</evidence>
<keyword evidence="3 7" id="KW-0479">Metal-binding</keyword>
<dbReference type="InterPro" id="IPR002401">
    <property type="entry name" value="Cyt_P450_E_grp-I"/>
</dbReference>
<dbReference type="Pfam" id="PF00067">
    <property type="entry name" value="p450"/>
    <property type="match status" value="1"/>
</dbReference>
<dbReference type="GeneID" id="100368349"/>
<evidence type="ECO:0000313" key="9">
    <source>
        <dbReference type="RefSeq" id="XP_002740007.2"/>
    </source>
</evidence>
<keyword evidence="2 7" id="KW-0349">Heme</keyword>
<dbReference type="PANTHER" id="PTHR24289">
    <property type="entry name" value="STEROID 17-ALPHA-HYDROXYLASE/17,20 LYASE"/>
    <property type="match status" value="1"/>
</dbReference>
<proteinExistence type="inferred from homology"/>
<dbReference type="InterPro" id="IPR001128">
    <property type="entry name" value="Cyt_P450"/>
</dbReference>
<evidence type="ECO:0000313" key="8">
    <source>
        <dbReference type="Proteomes" id="UP000694865"/>
    </source>
</evidence>
<evidence type="ECO:0000256" key="3">
    <source>
        <dbReference type="ARBA" id="ARBA00022723"/>
    </source>
</evidence>
<dbReference type="InterPro" id="IPR017972">
    <property type="entry name" value="Cyt_P450_CS"/>
</dbReference>
<gene>
    <name evidence="9" type="primary">LOC100368349</name>
</gene>
<dbReference type="Gene3D" id="1.10.630.10">
    <property type="entry name" value="Cytochrome P450"/>
    <property type="match status" value="1"/>
</dbReference>
<dbReference type="PROSITE" id="PS00086">
    <property type="entry name" value="CYTOCHROME_P450"/>
    <property type="match status" value="1"/>
</dbReference>
<evidence type="ECO:0000256" key="1">
    <source>
        <dbReference type="ARBA" id="ARBA00010617"/>
    </source>
</evidence>